<dbReference type="PANTHER" id="PTHR13479:SF66">
    <property type="entry name" value="LARGE RIBOSOMAL SUBUNIT PROTEIN ML66"/>
    <property type="match status" value="1"/>
</dbReference>
<dbReference type="PANTHER" id="PTHR13479">
    <property type="entry name" value="30S RIBOSOMAL PROTEIN S18"/>
    <property type="match status" value="1"/>
</dbReference>
<keyword evidence="2" id="KW-0687">Ribonucleoprotein</keyword>
<sequence>MALSASMGRTAVGHLFRCTALTRQFKHCYNASRERDFPAAWFFAVRESQEGNTTVIEGVFVDSPRKGRVIEPKHTSSACPLCRLGLKKINHTDVLILSQFMDSQGNMLPRDVTGLCFKQHRIVSALLYQAQRTGLIYKEEHTPKERWQELNNYFGRTKLKIDFGKPLIDITQYLEKPPQA</sequence>
<dbReference type="Pfam" id="PF01084">
    <property type="entry name" value="Ribosomal_S18"/>
    <property type="match status" value="1"/>
</dbReference>
<dbReference type="Gene3D" id="4.10.640.10">
    <property type="entry name" value="Ribosomal protein S18"/>
    <property type="match status" value="1"/>
</dbReference>
<organism evidence="3">
    <name type="scientific">Amblyomma maculatum</name>
    <name type="common">Gulf Coast tick</name>
    <dbReference type="NCBI Taxonomy" id="34609"/>
    <lineage>
        <taxon>Eukaryota</taxon>
        <taxon>Metazoa</taxon>
        <taxon>Ecdysozoa</taxon>
        <taxon>Arthropoda</taxon>
        <taxon>Chelicerata</taxon>
        <taxon>Arachnida</taxon>
        <taxon>Acari</taxon>
        <taxon>Parasitiformes</taxon>
        <taxon>Ixodida</taxon>
        <taxon>Ixodoidea</taxon>
        <taxon>Ixodidae</taxon>
        <taxon>Amblyomminae</taxon>
        <taxon>Amblyomma</taxon>
    </lineage>
</organism>
<evidence type="ECO:0000256" key="1">
    <source>
        <dbReference type="ARBA" id="ARBA00022980"/>
    </source>
</evidence>
<dbReference type="InterPro" id="IPR036870">
    <property type="entry name" value="Ribosomal_bS18_sf"/>
</dbReference>
<dbReference type="InterPro" id="IPR001648">
    <property type="entry name" value="Ribosomal_bS18"/>
</dbReference>
<dbReference type="EMBL" id="JO842488">
    <property type="protein sequence ID" value="AEO34105.1"/>
    <property type="molecule type" value="mRNA"/>
</dbReference>
<dbReference type="AlphaFoldDB" id="G3MKT7"/>
<accession>G3MKT7</accession>
<dbReference type="GO" id="GO:0032543">
    <property type="term" value="P:mitochondrial translation"/>
    <property type="evidence" value="ECO:0007669"/>
    <property type="project" value="TreeGrafter"/>
</dbReference>
<dbReference type="GO" id="GO:0003735">
    <property type="term" value="F:structural constituent of ribosome"/>
    <property type="evidence" value="ECO:0007669"/>
    <property type="project" value="InterPro"/>
</dbReference>
<dbReference type="GO" id="GO:0070181">
    <property type="term" value="F:small ribosomal subunit rRNA binding"/>
    <property type="evidence" value="ECO:0007669"/>
    <property type="project" value="TreeGrafter"/>
</dbReference>
<evidence type="ECO:0008006" key="4">
    <source>
        <dbReference type="Google" id="ProtNLM"/>
    </source>
</evidence>
<evidence type="ECO:0000313" key="3">
    <source>
        <dbReference type="EMBL" id="AEO34105.1"/>
    </source>
</evidence>
<proteinExistence type="evidence at transcript level"/>
<name>G3MKT7_AMBMU</name>
<dbReference type="SUPFAM" id="SSF46911">
    <property type="entry name" value="Ribosomal protein S18"/>
    <property type="match status" value="1"/>
</dbReference>
<reference evidence="3" key="1">
    <citation type="journal article" date="2011" name="PLoS ONE">
        <title>A deep insight into the sialotranscriptome of the gulf coast tick, Amblyomma maculatum.</title>
        <authorList>
            <person name="Karim S."/>
            <person name="Singh P."/>
            <person name="Ribeiro J.M."/>
        </authorList>
    </citation>
    <scope>NUCLEOTIDE SEQUENCE</scope>
    <source>
        <tissue evidence="3">Salivary gland</tissue>
    </source>
</reference>
<protein>
    <recommendedName>
        <fullName evidence="4">28S ribosomal protein S18a, mitochondrial</fullName>
    </recommendedName>
</protein>
<keyword evidence="1" id="KW-0689">Ribosomal protein</keyword>
<evidence type="ECO:0000256" key="2">
    <source>
        <dbReference type="ARBA" id="ARBA00023274"/>
    </source>
</evidence>
<dbReference type="GO" id="GO:0005763">
    <property type="term" value="C:mitochondrial small ribosomal subunit"/>
    <property type="evidence" value="ECO:0007669"/>
    <property type="project" value="TreeGrafter"/>
</dbReference>